<dbReference type="Gene3D" id="6.10.140.1310">
    <property type="match status" value="1"/>
</dbReference>
<feature type="domain" description="Phage tail assembly chaperone-like" evidence="1">
    <location>
        <begin position="20"/>
        <end position="75"/>
    </location>
</feature>
<name>A0A853HT41_9GAMM</name>
<dbReference type="EMBL" id="JACCKB010000001">
    <property type="protein sequence ID" value="NYZ64463.1"/>
    <property type="molecule type" value="Genomic_DNA"/>
</dbReference>
<proteinExistence type="predicted"/>
<comment type="caution">
    <text evidence="2">The sequence shown here is derived from an EMBL/GenBank/DDBJ whole genome shotgun (WGS) entry which is preliminary data.</text>
</comment>
<dbReference type="Pfam" id="PF16778">
    <property type="entry name" value="Phage_tail_APC"/>
    <property type="match status" value="1"/>
</dbReference>
<reference evidence="2 3" key="1">
    <citation type="submission" date="2020-07" db="EMBL/GenBank/DDBJ databases">
        <title>Endozoicomonas sp. nov., isolated from sediment.</title>
        <authorList>
            <person name="Gu T."/>
        </authorList>
    </citation>
    <scope>NUCLEOTIDE SEQUENCE [LARGE SCALE GENOMIC DNA]</scope>
    <source>
        <strain evidence="2 3">SM1973</strain>
    </source>
</reference>
<dbReference type="AlphaFoldDB" id="A0A853HT41"/>
<sequence length="76" mass="8991">MSQNNIPLPSPEEIKKIQWAMIRAKRNKLLSKTDWTQLADTPPNIKAFKVYRQKLREIPQTYSNPDEVVWPEMPKL</sequence>
<evidence type="ECO:0000313" key="2">
    <source>
        <dbReference type="EMBL" id="NYZ64463.1"/>
    </source>
</evidence>
<dbReference type="Proteomes" id="UP000569732">
    <property type="component" value="Unassembled WGS sequence"/>
</dbReference>
<organism evidence="2 3">
    <name type="scientific">Spartinivicinus marinus</name>
    <dbReference type="NCBI Taxonomy" id="2994442"/>
    <lineage>
        <taxon>Bacteria</taxon>
        <taxon>Pseudomonadati</taxon>
        <taxon>Pseudomonadota</taxon>
        <taxon>Gammaproteobacteria</taxon>
        <taxon>Oceanospirillales</taxon>
        <taxon>Zooshikellaceae</taxon>
        <taxon>Spartinivicinus</taxon>
    </lineage>
</organism>
<gene>
    <name evidence="2" type="ORF">H0A36_00495</name>
</gene>
<accession>A0A853HT41</accession>
<dbReference type="InterPro" id="IPR031893">
    <property type="entry name" value="Phage_tail_APC"/>
</dbReference>
<evidence type="ECO:0000259" key="1">
    <source>
        <dbReference type="Pfam" id="PF16778"/>
    </source>
</evidence>
<keyword evidence="3" id="KW-1185">Reference proteome</keyword>
<protein>
    <submittedName>
        <fullName evidence="2">Phage tail assembly chaperone</fullName>
    </submittedName>
</protein>
<evidence type="ECO:0000313" key="3">
    <source>
        <dbReference type="Proteomes" id="UP000569732"/>
    </source>
</evidence>
<dbReference type="RefSeq" id="WP_180566497.1">
    <property type="nucleotide sequence ID" value="NZ_JACCKB010000001.1"/>
</dbReference>